<keyword evidence="3" id="KW-1185">Reference proteome</keyword>
<reference evidence="2 3" key="1">
    <citation type="journal article" date="2019" name="Int. J. Syst. Evol. Microbiol.">
        <title>Rufibacter sediminis sp. nov., isolated from freshwater lake sediment.</title>
        <authorList>
            <person name="Qu J.H."/>
            <person name="Zhang L.J."/>
            <person name="Fu Y.H."/>
            <person name="Li H.F."/>
        </authorList>
    </citation>
    <scope>NUCLEOTIDE SEQUENCE [LARGE SCALE GENOMIC DNA]</scope>
    <source>
        <strain evidence="2 3">H-1</strain>
    </source>
</reference>
<dbReference type="PANTHER" id="PTHR43235:SF1">
    <property type="entry name" value="GLUTAMINE AMIDOTRANSFERASE PB2B2.05-RELATED"/>
    <property type="match status" value="1"/>
</dbReference>
<sequence>MVQTDRTVANLRQKANKINRNRPTIGVTGPDKGGEVAWVFTAFGVLLAGGKPVHITPSNPRTADGLQGLIVGGGADVDPDTYQQDAVFQEYLKRTLQNSKKNLFQRIWRFTRWVYYPALFFVRKLFSGKPQWSLDQARDHLEFQLIDQAVKKNLPVLGICRGSQLLNVYFRGTLHQDISGLYKEEPNPSSIFPVKKITLQPGSKLAQIIGAEKLKVNALHHQAVDIAGRGLAIVAREANSVVQAIEHVGHEFILGVQWHPEYLPRRQEQRHLFQALVQKAREVTRQIEEQDLETALAQPRSPELQTLDHQVAETVQTSSPSL</sequence>
<keyword evidence="2" id="KW-0378">Hydrolase</keyword>
<feature type="compositionally biased region" description="Polar residues" evidence="1">
    <location>
        <begin position="303"/>
        <end position="322"/>
    </location>
</feature>
<evidence type="ECO:0000313" key="3">
    <source>
        <dbReference type="Proteomes" id="UP000659698"/>
    </source>
</evidence>
<evidence type="ECO:0000313" key="2">
    <source>
        <dbReference type="EMBL" id="MBC3540280.1"/>
    </source>
</evidence>
<organism evidence="2 3">
    <name type="scientific">Rufibacter sediminis</name>
    <dbReference type="NCBI Taxonomy" id="2762756"/>
    <lineage>
        <taxon>Bacteria</taxon>
        <taxon>Pseudomonadati</taxon>
        <taxon>Bacteroidota</taxon>
        <taxon>Cytophagia</taxon>
        <taxon>Cytophagales</taxon>
        <taxon>Hymenobacteraceae</taxon>
        <taxon>Rufibacter</taxon>
    </lineage>
</organism>
<accession>A0ABR6VT05</accession>
<comment type="caution">
    <text evidence="2">The sequence shown here is derived from an EMBL/GenBank/DDBJ whole genome shotgun (WGS) entry which is preliminary data.</text>
</comment>
<dbReference type="RefSeq" id="WP_186637662.1">
    <property type="nucleotide sequence ID" value="NZ_JAFMZN010000002.1"/>
</dbReference>
<dbReference type="PANTHER" id="PTHR43235">
    <property type="entry name" value="GLUTAMINE AMIDOTRANSFERASE PB2B2.05-RELATED"/>
    <property type="match status" value="1"/>
</dbReference>
<dbReference type="Pfam" id="PF07722">
    <property type="entry name" value="Peptidase_C26"/>
    <property type="match status" value="1"/>
</dbReference>
<dbReference type="CDD" id="cd01745">
    <property type="entry name" value="GATase1_2"/>
    <property type="match status" value="1"/>
</dbReference>
<gene>
    <name evidence="2" type="ORF">H7U12_11360</name>
</gene>
<dbReference type="InterPro" id="IPR044668">
    <property type="entry name" value="PuuD-like"/>
</dbReference>
<dbReference type="InterPro" id="IPR029062">
    <property type="entry name" value="Class_I_gatase-like"/>
</dbReference>
<feature type="region of interest" description="Disordered" evidence="1">
    <location>
        <begin position="294"/>
        <end position="322"/>
    </location>
</feature>
<proteinExistence type="predicted"/>
<dbReference type="Proteomes" id="UP000659698">
    <property type="component" value="Unassembled WGS sequence"/>
</dbReference>
<protein>
    <submittedName>
        <fullName evidence="2">Gamma-glutamyl-gamma-aminobutyrate hydrolase family protein</fullName>
    </submittedName>
</protein>
<dbReference type="InterPro" id="IPR011697">
    <property type="entry name" value="Peptidase_C26"/>
</dbReference>
<dbReference type="EMBL" id="JACOAF010000026">
    <property type="protein sequence ID" value="MBC3540280.1"/>
    <property type="molecule type" value="Genomic_DNA"/>
</dbReference>
<evidence type="ECO:0000256" key="1">
    <source>
        <dbReference type="SAM" id="MobiDB-lite"/>
    </source>
</evidence>
<dbReference type="PROSITE" id="PS51273">
    <property type="entry name" value="GATASE_TYPE_1"/>
    <property type="match status" value="1"/>
</dbReference>
<dbReference type="Gene3D" id="3.40.50.880">
    <property type="match status" value="1"/>
</dbReference>
<name>A0ABR6VT05_9BACT</name>
<dbReference type="SUPFAM" id="SSF52317">
    <property type="entry name" value="Class I glutamine amidotransferase-like"/>
    <property type="match status" value="1"/>
</dbReference>
<dbReference type="GO" id="GO:0016787">
    <property type="term" value="F:hydrolase activity"/>
    <property type="evidence" value="ECO:0007669"/>
    <property type="project" value="UniProtKB-KW"/>
</dbReference>